<comment type="caution">
    <text evidence="3">The sequence shown here is derived from an EMBL/GenBank/DDBJ whole genome shotgun (WGS) entry which is preliminary data.</text>
</comment>
<protein>
    <recommendedName>
        <fullName evidence="5">Serine-rich protein</fullName>
    </recommendedName>
</protein>
<evidence type="ECO:0008006" key="5">
    <source>
        <dbReference type="Google" id="ProtNLM"/>
    </source>
</evidence>
<feature type="compositionally biased region" description="Polar residues" evidence="1">
    <location>
        <begin position="183"/>
        <end position="201"/>
    </location>
</feature>
<feature type="compositionally biased region" description="Low complexity" evidence="1">
    <location>
        <begin position="30"/>
        <end position="46"/>
    </location>
</feature>
<feature type="region of interest" description="Disordered" evidence="1">
    <location>
        <begin position="682"/>
        <end position="704"/>
    </location>
</feature>
<proteinExistence type="predicted"/>
<name>A0AA35LVW8_9HYPO</name>
<organism evidence="3 4">
    <name type="scientific">Clonostachys chloroleuca</name>
    <dbReference type="NCBI Taxonomy" id="1926264"/>
    <lineage>
        <taxon>Eukaryota</taxon>
        <taxon>Fungi</taxon>
        <taxon>Dikarya</taxon>
        <taxon>Ascomycota</taxon>
        <taxon>Pezizomycotina</taxon>
        <taxon>Sordariomycetes</taxon>
        <taxon>Hypocreomycetidae</taxon>
        <taxon>Hypocreales</taxon>
        <taxon>Bionectriaceae</taxon>
        <taxon>Clonostachys</taxon>
    </lineage>
</organism>
<dbReference type="EMBL" id="CABFNP030000722">
    <property type="protein sequence ID" value="CAI6082133.1"/>
    <property type="molecule type" value="Genomic_DNA"/>
</dbReference>
<feature type="transmembrane region" description="Helical" evidence="2">
    <location>
        <begin position="834"/>
        <end position="854"/>
    </location>
</feature>
<evidence type="ECO:0000313" key="3">
    <source>
        <dbReference type="EMBL" id="CAI6082133.1"/>
    </source>
</evidence>
<keyword evidence="4" id="KW-1185">Reference proteome</keyword>
<feature type="compositionally biased region" description="Polar residues" evidence="1">
    <location>
        <begin position="1"/>
        <end position="18"/>
    </location>
</feature>
<evidence type="ECO:0000313" key="4">
    <source>
        <dbReference type="Proteomes" id="UP001160390"/>
    </source>
</evidence>
<feature type="region of interest" description="Disordered" evidence="1">
    <location>
        <begin position="214"/>
        <end position="233"/>
    </location>
</feature>
<dbReference type="Proteomes" id="UP001160390">
    <property type="component" value="Unassembled WGS sequence"/>
</dbReference>
<feature type="region of interest" description="Disordered" evidence="1">
    <location>
        <begin position="1"/>
        <end position="119"/>
    </location>
</feature>
<keyword evidence="2" id="KW-0472">Membrane</keyword>
<feature type="compositionally biased region" description="Low complexity" evidence="1">
    <location>
        <begin position="221"/>
        <end position="230"/>
    </location>
</feature>
<feature type="region of interest" description="Disordered" evidence="1">
    <location>
        <begin position="482"/>
        <end position="514"/>
    </location>
</feature>
<feature type="transmembrane region" description="Helical" evidence="2">
    <location>
        <begin position="763"/>
        <end position="783"/>
    </location>
</feature>
<feature type="region of interest" description="Disordered" evidence="1">
    <location>
        <begin position="169"/>
        <end position="201"/>
    </location>
</feature>
<reference evidence="3" key="1">
    <citation type="submission" date="2023-01" db="EMBL/GenBank/DDBJ databases">
        <authorList>
            <person name="Piombo E."/>
        </authorList>
    </citation>
    <scope>NUCLEOTIDE SEQUENCE</scope>
</reference>
<keyword evidence="2" id="KW-1133">Transmembrane helix</keyword>
<keyword evidence="2" id="KW-0812">Transmembrane</keyword>
<dbReference type="AlphaFoldDB" id="A0AA35LVW8"/>
<sequence length="862" mass="94257">MSPKPSQRPSRQLDSSAQIRLVPYTPPRISSAGSAQTSSSTFSSAQHLHTDIYSASPHLHDEALPKPDVSGQLKRTPSSITTASGHVSLKPDSDNVSISSRASSSGGSSTTRRPKRVISVNSDNKTFSLVPIAGSAASRTDSFASHAFSSPTPSGSWGRVSSSVYILEDRESSPATPGPADMSLSSNLSAPLNESTASRNNRLASSAWRMRGATMPKIDDNQSQSSQDDSCLQTHNDEEDHVFNMEKSPSLPPMPAILPSRRKYADRVIEPKQSFQSIASNSTLSERTNYKVYGQSSPCPVDRRISYEFEEHGDFADDDASFAPSSRQSLSNYQILAESSDVESIREQKRPFTSSSDVNFVRHSRSVSCSSLIPGRSPLRPEFSQESLLVAPLRPTKRNSFDNSSLVKSCSGESLRRASLSSIGSSFSQEATRSLFIGAASVVYIQGGLRKQKSRLMASGSGTSSSMVPAHPHRWSAPLSTVMSESEGGSVAPSRSLSPWSGTDRRSSNNSRHVLSMSSSLAGLDDITLPPSHSRSASLEYPPVALHTRSSGRDLMGSMRQIRDYDEHGDGLADLDVQLHHRASRSRLASEHALRHSASTRSLNPLSFPAWARLYYCSGERRFLVAQASSDSIRSLYNGSLYNEQPPPGKAFMRHSPSLERIQHNAPLPSSAVVPQSLGAILDPKNDQNEIPRPTISEIGPCDEETPSRVASIVRRVKKQTSSIWSPHLHLDRRASRYNIWGPPPQEGSEGSGFDWLRNRQTALFVTGFILPFLWIIAAFLPLPPKPVLEMTQQQHNSTSHLDFTHGNDSSQAIHSANETRYNTARWWRNLNRVMAIVGLLVIGAVIALIIVGVKQQWTRRS</sequence>
<evidence type="ECO:0000256" key="1">
    <source>
        <dbReference type="SAM" id="MobiDB-lite"/>
    </source>
</evidence>
<gene>
    <name evidence="3" type="ORF">CCHLO57077_00013643</name>
</gene>
<evidence type="ECO:0000256" key="2">
    <source>
        <dbReference type="SAM" id="Phobius"/>
    </source>
</evidence>
<feature type="compositionally biased region" description="Low complexity" evidence="1">
    <location>
        <begin position="97"/>
        <end position="111"/>
    </location>
</feature>
<feature type="compositionally biased region" description="Polar residues" evidence="1">
    <location>
        <begin position="73"/>
        <end position="85"/>
    </location>
</feature>
<accession>A0AA35LVW8</accession>